<dbReference type="AlphaFoldDB" id="A0A061JHF5"/>
<keyword evidence="4 6" id="KW-1133">Transmembrane helix</keyword>
<dbReference type="EMBL" id="ARPM03000159">
    <property type="protein sequence ID" value="ETZ04723.1"/>
    <property type="molecule type" value="Genomic_DNA"/>
</dbReference>
<evidence type="ECO:0000313" key="7">
    <source>
        <dbReference type="EMBL" id="ETZ04723.1"/>
    </source>
</evidence>
<feature type="transmembrane region" description="Helical" evidence="6">
    <location>
        <begin position="57"/>
        <end position="78"/>
    </location>
</feature>
<keyword evidence="3 6" id="KW-0812">Transmembrane</keyword>
<evidence type="ECO:0000256" key="4">
    <source>
        <dbReference type="ARBA" id="ARBA00022989"/>
    </source>
</evidence>
<name>A0A061JHF5_9PROT</name>
<evidence type="ECO:0000256" key="1">
    <source>
        <dbReference type="ARBA" id="ARBA00004651"/>
    </source>
</evidence>
<feature type="transmembrane region" description="Helical" evidence="6">
    <location>
        <begin position="256"/>
        <end position="279"/>
    </location>
</feature>
<protein>
    <submittedName>
        <fullName evidence="7">Putative permease</fullName>
    </submittedName>
</protein>
<comment type="subcellular location">
    <subcellularLocation>
        <location evidence="1">Cell membrane</location>
        <topology evidence="1">Multi-pass membrane protein</topology>
    </subcellularLocation>
</comment>
<accession>A0A061JHF5</accession>
<keyword evidence="5 6" id="KW-0472">Membrane</keyword>
<feature type="transmembrane region" description="Helical" evidence="6">
    <location>
        <begin position="16"/>
        <end position="36"/>
    </location>
</feature>
<evidence type="ECO:0000256" key="2">
    <source>
        <dbReference type="ARBA" id="ARBA00022475"/>
    </source>
</evidence>
<feature type="transmembrane region" description="Helical" evidence="6">
    <location>
        <begin position="285"/>
        <end position="305"/>
    </location>
</feature>
<reference evidence="7 8" key="1">
    <citation type="journal article" date="2013" name="Genome Announc.">
        <title>Draft Genome Sequence of Holospora undulata Strain HU1, a Micronucleus-Specific Symbiont of the Ciliate Paramecium caudatum.</title>
        <authorList>
            <person name="Dohra H."/>
            <person name="Suzuki H."/>
            <person name="Suzuki T."/>
            <person name="Tanaka K."/>
            <person name="Fujishima M."/>
        </authorList>
    </citation>
    <scope>NUCLEOTIDE SEQUENCE [LARGE SCALE GENOMIC DNA]</scope>
    <source>
        <strain evidence="7 8">HU1</strain>
    </source>
</reference>
<sequence length="344" mass="40903">MFPITFRYNIKNFLKSFGFVLLFFLFFSFVVELIFIKKNLSVQTSVMEQYEYLFLKVLILINKLFPFIIFISAILWILRLKKLRTWSIFQCAGGSVIQILKGPTFAVIFISLFELLYWGPWCHNMMEKAWNIQKKENYWVQPQSRWKFIHLPNNVSCILHIPDAHMELFFFNKDFTLQKYLYAKKFFVHPGKLRLQQVWSMPIGKHPKLLPSLILDFPFLSYQSQGKHPFLMSFLELNTLSHNVFLSQTILLRRHYFLSNTVWFCLLLPFASAVLGGYQRSIYKYISRIFFGTVMCFLLFLFKEWSCMISYAMTGHILSYCITWFVPLVTALLTLSLWISKAEL</sequence>
<dbReference type="RefSeq" id="WP_006295796.1">
    <property type="nucleotide sequence ID" value="NZ_ARPM03000159.1"/>
</dbReference>
<evidence type="ECO:0000313" key="8">
    <source>
        <dbReference type="Proteomes" id="UP000026922"/>
    </source>
</evidence>
<gene>
    <name evidence="7" type="ORF">K737_300883</name>
</gene>
<comment type="caution">
    <text evidence="7">The sequence shown here is derived from an EMBL/GenBank/DDBJ whole genome shotgun (WGS) entry which is preliminary data.</text>
</comment>
<dbReference type="InterPro" id="IPR005495">
    <property type="entry name" value="LptG/LptF_permease"/>
</dbReference>
<feature type="transmembrane region" description="Helical" evidence="6">
    <location>
        <begin position="317"/>
        <end position="339"/>
    </location>
</feature>
<evidence type="ECO:0000256" key="5">
    <source>
        <dbReference type="ARBA" id="ARBA00023136"/>
    </source>
</evidence>
<dbReference type="Proteomes" id="UP000026922">
    <property type="component" value="Unassembled WGS sequence"/>
</dbReference>
<dbReference type="GO" id="GO:0005886">
    <property type="term" value="C:plasma membrane"/>
    <property type="evidence" value="ECO:0007669"/>
    <property type="project" value="UniProtKB-SubCell"/>
</dbReference>
<proteinExistence type="predicted"/>
<evidence type="ECO:0000256" key="3">
    <source>
        <dbReference type="ARBA" id="ARBA00022692"/>
    </source>
</evidence>
<feature type="transmembrane region" description="Helical" evidence="6">
    <location>
        <begin position="98"/>
        <end position="118"/>
    </location>
</feature>
<organism evidence="7 8">
    <name type="scientific">Holospora undulata HU1</name>
    <dbReference type="NCBI Taxonomy" id="1321371"/>
    <lineage>
        <taxon>Bacteria</taxon>
        <taxon>Pseudomonadati</taxon>
        <taxon>Pseudomonadota</taxon>
        <taxon>Alphaproteobacteria</taxon>
        <taxon>Holosporales</taxon>
        <taxon>Holosporaceae</taxon>
        <taxon>Holospora</taxon>
    </lineage>
</organism>
<dbReference type="Pfam" id="PF03739">
    <property type="entry name" value="LptF_LptG"/>
    <property type="match status" value="1"/>
</dbReference>
<evidence type="ECO:0000256" key="6">
    <source>
        <dbReference type="SAM" id="Phobius"/>
    </source>
</evidence>
<keyword evidence="8" id="KW-1185">Reference proteome</keyword>
<keyword evidence="2" id="KW-1003">Cell membrane</keyword>